<dbReference type="GO" id="GO:0001716">
    <property type="term" value="F:L-amino-acid oxidase activity"/>
    <property type="evidence" value="ECO:0007669"/>
    <property type="project" value="TreeGrafter"/>
</dbReference>
<evidence type="ECO:0000256" key="7">
    <source>
        <dbReference type="SAM" id="Phobius"/>
    </source>
</evidence>
<dbReference type="Pfam" id="PF01593">
    <property type="entry name" value="Amino_oxidase"/>
    <property type="match status" value="1"/>
</dbReference>
<organism evidence="9 10">
    <name type="scientific">Thalassobaculum fulvum</name>
    <dbReference type="NCBI Taxonomy" id="1633335"/>
    <lineage>
        <taxon>Bacteria</taxon>
        <taxon>Pseudomonadati</taxon>
        <taxon>Pseudomonadota</taxon>
        <taxon>Alphaproteobacteria</taxon>
        <taxon>Rhodospirillales</taxon>
        <taxon>Thalassobaculaceae</taxon>
        <taxon>Thalassobaculum</taxon>
    </lineage>
</organism>
<dbReference type="InterPro" id="IPR002937">
    <property type="entry name" value="Amino_oxidase"/>
</dbReference>
<feature type="transmembrane region" description="Helical" evidence="7">
    <location>
        <begin position="58"/>
        <end position="79"/>
    </location>
</feature>
<dbReference type="InterPro" id="IPR050281">
    <property type="entry name" value="Flavin_monoamine_oxidase"/>
</dbReference>
<evidence type="ECO:0000256" key="3">
    <source>
        <dbReference type="ARBA" id="ARBA00012535"/>
    </source>
</evidence>
<dbReference type="EMBL" id="BMZS01000008">
    <property type="protein sequence ID" value="GHD55501.1"/>
    <property type="molecule type" value="Genomic_DNA"/>
</dbReference>
<dbReference type="Gene3D" id="3.90.660.10">
    <property type="match status" value="1"/>
</dbReference>
<dbReference type="EC" id="1.13.12.3" evidence="3"/>
<dbReference type="Gene3D" id="3.50.50.60">
    <property type="entry name" value="FAD/NAD(P)-binding domain"/>
    <property type="match status" value="1"/>
</dbReference>
<dbReference type="Gene3D" id="1.20.1440.240">
    <property type="match status" value="1"/>
</dbReference>
<evidence type="ECO:0000256" key="4">
    <source>
        <dbReference type="ARBA" id="ARBA00017871"/>
    </source>
</evidence>
<name>A0A919CQL4_9PROT</name>
<dbReference type="AlphaFoldDB" id="A0A919CQL4"/>
<evidence type="ECO:0000256" key="1">
    <source>
        <dbReference type="ARBA" id="ARBA00004814"/>
    </source>
</evidence>
<feature type="domain" description="Amine oxidase" evidence="8">
    <location>
        <begin position="65"/>
        <end position="526"/>
    </location>
</feature>
<dbReference type="PANTHER" id="PTHR10742">
    <property type="entry name" value="FLAVIN MONOAMINE OXIDASE"/>
    <property type="match status" value="1"/>
</dbReference>
<accession>A0A919CQL4</accession>
<reference evidence="9" key="2">
    <citation type="submission" date="2020-09" db="EMBL/GenBank/DDBJ databases">
        <authorList>
            <person name="Sun Q."/>
            <person name="Kim S."/>
        </authorList>
    </citation>
    <scope>NUCLEOTIDE SEQUENCE</scope>
    <source>
        <strain evidence="9">KCTC 42651</strain>
    </source>
</reference>
<feature type="transmembrane region" description="Helical" evidence="7">
    <location>
        <begin position="12"/>
        <end position="38"/>
    </location>
</feature>
<dbReference type="GO" id="GO:0009063">
    <property type="term" value="P:amino acid catabolic process"/>
    <property type="evidence" value="ECO:0007669"/>
    <property type="project" value="TreeGrafter"/>
</dbReference>
<dbReference type="InterPro" id="IPR036188">
    <property type="entry name" value="FAD/NAD-bd_sf"/>
</dbReference>
<comment type="catalytic activity">
    <reaction evidence="6">
        <text>L-tryptophan + O2 = indole-3-acetamide + CO2 + H2O</text>
        <dbReference type="Rhea" id="RHEA:16165"/>
        <dbReference type="ChEBI" id="CHEBI:15377"/>
        <dbReference type="ChEBI" id="CHEBI:15379"/>
        <dbReference type="ChEBI" id="CHEBI:16031"/>
        <dbReference type="ChEBI" id="CHEBI:16526"/>
        <dbReference type="ChEBI" id="CHEBI:57912"/>
        <dbReference type="EC" id="1.13.12.3"/>
    </reaction>
</comment>
<evidence type="ECO:0000256" key="2">
    <source>
        <dbReference type="ARBA" id="ARBA00005833"/>
    </source>
</evidence>
<dbReference type="Proteomes" id="UP000630353">
    <property type="component" value="Unassembled WGS sequence"/>
</dbReference>
<keyword evidence="7" id="KW-0472">Membrane</keyword>
<keyword evidence="7" id="KW-1133">Transmembrane helix</keyword>
<comment type="similarity">
    <text evidence="2">Belongs to the tryptophan 2-monooxygenase family.</text>
</comment>
<dbReference type="PANTHER" id="PTHR10742:SF342">
    <property type="entry name" value="AMINE OXIDASE"/>
    <property type="match status" value="1"/>
</dbReference>
<reference evidence="9" key="1">
    <citation type="journal article" date="2014" name="Int. J. Syst. Evol. Microbiol.">
        <title>Complete genome sequence of Corynebacterium casei LMG S-19264T (=DSM 44701T), isolated from a smear-ripened cheese.</title>
        <authorList>
            <consortium name="US DOE Joint Genome Institute (JGI-PGF)"/>
            <person name="Walter F."/>
            <person name="Albersmeier A."/>
            <person name="Kalinowski J."/>
            <person name="Ruckert C."/>
        </authorList>
    </citation>
    <scope>NUCLEOTIDE SEQUENCE</scope>
    <source>
        <strain evidence="9">KCTC 42651</strain>
    </source>
</reference>
<dbReference type="NCBIfam" id="TIGR01409">
    <property type="entry name" value="TAT_signal_seq"/>
    <property type="match status" value="1"/>
</dbReference>
<comment type="caution">
    <text evidence="9">The sequence shown here is derived from an EMBL/GenBank/DDBJ whole genome shotgun (WGS) entry which is preliminary data.</text>
</comment>
<keyword evidence="7" id="KW-0812">Transmembrane</keyword>
<evidence type="ECO:0000313" key="10">
    <source>
        <dbReference type="Proteomes" id="UP000630353"/>
    </source>
</evidence>
<evidence type="ECO:0000256" key="5">
    <source>
        <dbReference type="ARBA" id="ARBA00023070"/>
    </source>
</evidence>
<dbReference type="GO" id="GO:0009851">
    <property type="term" value="P:auxin biosynthetic process"/>
    <property type="evidence" value="ECO:0007669"/>
    <property type="project" value="UniProtKB-KW"/>
</dbReference>
<evidence type="ECO:0000256" key="6">
    <source>
        <dbReference type="ARBA" id="ARBA00047321"/>
    </source>
</evidence>
<sequence>MTRDRQPVTRRGFLRGLAALGGAGAVYHGLTTLGLLAIPPAYAGIPAYAPDIGKGRSVAILGAGMAGLTAALLLARAGFTVKVIEANRHIGGRSLTVRPGDEYAEVGREAMVCRFDQGLYLNAGPGRIPHHHTAVLEYCRELGVAMEPYIFASRANLMQSDKAFGGHPVQLRRIKHELRGQLSEMLAKVPDPAALDGSLTADDRSAFLEMLRQFGDLQRGRNGALVYNGSGRAGYTIAPGAGRNPGMLYPEIDLKTLLDSDFWKNGLFNDMVDFWQTSLLQPVGGMDMIVKGLLRAKIPGGRTVRDLVVTESPVGEVTNTGSGVQVVHAKGPETFDFCISTMAPSLLAKTKNNFTPAYTDALKRIQDAAAFKLGWQASRRFWEEDDQIYGGISWTDHPITQMWYPSNEFFSKTGVLTGAYNNGATAEMFGRLTHEQRVQLALEGGEKLHPGFASWVYRDRALSIAWHNMPHFAGGWQNNPPEADPEAYFRLTMPEGNLMLAGDFLSYWWGWKEGAIRSADLAVEAVVSRVSQGG</sequence>
<keyword evidence="5" id="KW-0073">Auxin biosynthesis</keyword>
<evidence type="ECO:0000313" key="9">
    <source>
        <dbReference type="EMBL" id="GHD55501.1"/>
    </source>
</evidence>
<gene>
    <name evidence="9" type="ORF">GCM10017083_34520</name>
</gene>
<comment type="pathway">
    <text evidence="1">Plant hormone metabolism; auxin biosynthesis.</text>
</comment>
<protein>
    <recommendedName>
        <fullName evidence="4">Tryptophan 2-monooxygenase</fullName>
        <ecNumber evidence="3">1.13.12.3</ecNumber>
    </recommendedName>
</protein>
<dbReference type="PROSITE" id="PS51318">
    <property type="entry name" value="TAT"/>
    <property type="match status" value="1"/>
</dbReference>
<evidence type="ECO:0000259" key="8">
    <source>
        <dbReference type="Pfam" id="PF01593"/>
    </source>
</evidence>
<dbReference type="RefSeq" id="WP_189991892.1">
    <property type="nucleotide sequence ID" value="NZ_BMZS01000008.1"/>
</dbReference>
<dbReference type="SUPFAM" id="SSF51905">
    <property type="entry name" value="FAD/NAD(P)-binding domain"/>
    <property type="match status" value="1"/>
</dbReference>
<dbReference type="SUPFAM" id="SSF54373">
    <property type="entry name" value="FAD-linked reductases, C-terminal domain"/>
    <property type="match status" value="1"/>
</dbReference>
<dbReference type="InterPro" id="IPR006311">
    <property type="entry name" value="TAT_signal"/>
</dbReference>
<proteinExistence type="inferred from homology"/>
<dbReference type="GO" id="GO:0050361">
    <property type="term" value="F:tryptophan 2-monooxygenase activity"/>
    <property type="evidence" value="ECO:0007669"/>
    <property type="project" value="UniProtKB-EC"/>
</dbReference>
<keyword evidence="10" id="KW-1185">Reference proteome</keyword>
<dbReference type="InterPro" id="IPR019546">
    <property type="entry name" value="TAT_signal_bac_arc"/>
</dbReference>